<accession>A0AA35X2C3</accession>
<gene>
    <name evidence="5" type="ORF">GBAR_LOCUS23694</name>
</gene>
<protein>
    <submittedName>
        <fullName evidence="5">DNA double-strand break repair protein Mre11</fullName>
    </submittedName>
</protein>
<evidence type="ECO:0000313" key="5">
    <source>
        <dbReference type="EMBL" id="CAI8042743.1"/>
    </source>
</evidence>
<reference evidence="5" key="1">
    <citation type="submission" date="2023-03" db="EMBL/GenBank/DDBJ databases">
        <authorList>
            <person name="Steffen K."/>
            <person name="Cardenas P."/>
        </authorList>
    </citation>
    <scope>NUCLEOTIDE SEQUENCE</scope>
</reference>
<feature type="domain" description="Calcineurin-like phosphoesterase" evidence="4">
    <location>
        <begin position="1"/>
        <end position="198"/>
    </location>
</feature>
<dbReference type="Pfam" id="PF00149">
    <property type="entry name" value="Metallophos"/>
    <property type="match status" value="1"/>
</dbReference>
<dbReference type="Proteomes" id="UP001174909">
    <property type="component" value="Unassembled WGS sequence"/>
</dbReference>
<dbReference type="InterPro" id="IPR050535">
    <property type="entry name" value="DNA_Repair-Maintenance_Comp"/>
</dbReference>
<feature type="non-terminal residue" evidence="5">
    <location>
        <position position="1"/>
    </location>
</feature>
<evidence type="ECO:0000256" key="2">
    <source>
        <dbReference type="ARBA" id="ARBA00022801"/>
    </source>
</evidence>
<dbReference type="SUPFAM" id="SSF56300">
    <property type="entry name" value="Metallo-dependent phosphatases"/>
    <property type="match status" value="1"/>
</dbReference>
<proteinExistence type="predicted"/>
<keyword evidence="2" id="KW-0378">Hydrolase</keyword>
<dbReference type="PANTHER" id="PTHR30337">
    <property type="entry name" value="COMPONENT OF ATP-DEPENDENT DSDNA EXONUCLEASE"/>
    <property type="match status" value="1"/>
</dbReference>
<evidence type="ECO:0000313" key="6">
    <source>
        <dbReference type="Proteomes" id="UP001174909"/>
    </source>
</evidence>
<dbReference type="InterPro" id="IPR004843">
    <property type="entry name" value="Calcineurin-like_PHP"/>
</dbReference>
<dbReference type="GO" id="GO:0004527">
    <property type="term" value="F:exonuclease activity"/>
    <property type="evidence" value="ECO:0007669"/>
    <property type="project" value="UniProtKB-KW"/>
</dbReference>
<dbReference type="CDD" id="cd00840">
    <property type="entry name" value="MPP_Mre11_N"/>
    <property type="match status" value="1"/>
</dbReference>
<dbReference type="InterPro" id="IPR041796">
    <property type="entry name" value="Mre11_N"/>
</dbReference>
<name>A0AA35X2C3_GEOBA</name>
<keyword evidence="6" id="KW-1185">Reference proteome</keyword>
<dbReference type="PANTHER" id="PTHR30337:SF0">
    <property type="entry name" value="NUCLEASE SBCCD SUBUNIT D"/>
    <property type="match status" value="1"/>
</dbReference>
<comment type="caution">
    <text evidence="5">The sequence shown here is derived from an EMBL/GenBank/DDBJ whole genome shotgun (WGS) entry which is preliminary data.</text>
</comment>
<evidence type="ECO:0000259" key="4">
    <source>
        <dbReference type="Pfam" id="PF00149"/>
    </source>
</evidence>
<dbReference type="InterPro" id="IPR029052">
    <property type="entry name" value="Metallo-depent_PP-like"/>
</dbReference>
<keyword evidence="1" id="KW-0540">Nuclease</keyword>
<dbReference type="AlphaFoldDB" id="A0AA35X2C3"/>
<keyword evidence="3" id="KW-0269">Exonuclease</keyword>
<evidence type="ECO:0000256" key="1">
    <source>
        <dbReference type="ARBA" id="ARBA00022722"/>
    </source>
</evidence>
<organism evidence="5 6">
    <name type="scientific">Geodia barretti</name>
    <name type="common">Barrett's horny sponge</name>
    <dbReference type="NCBI Taxonomy" id="519541"/>
    <lineage>
        <taxon>Eukaryota</taxon>
        <taxon>Metazoa</taxon>
        <taxon>Porifera</taxon>
        <taxon>Demospongiae</taxon>
        <taxon>Heteroscleromorpha</taxon>
        <taxon>Tetractinellida</taxon>
        <taxon>Astrophorina</taxon>
        <taxon>Geodiidae</taxon>
        <taxon>Geodia</taxon>
    </lineage>
</organism>
<sequence>RFAHLADVHLGFQKFDSLKKIEQDAFEGIVSQCISRRVDFVLVCGDLFHVNIPDMGTNTFAFEQFRRLKESGIPVYAVYGSHDFSPVSKSIIDLLQAAGLITKVTIPEGASGKTRLGFITDPKTGAKITGLPGLKAGREKDLYENLDREALKAEEGFKIFLFHGAISELVSDTHGDSMALSLLPPGFEYYAGGHLHKYTPREYPDYPHVIYPGTPFCGYHSDLEYNARGEKRGFVLVDFDDRVTDVKFVVIENAKYEIIDTSCNNRNSIRVDAELRDCAKNINPQGKIIIIKLAGELSTGKTADIDTAAVKGGLMEAGALAVNIHKNQLTSKEYNITGVKGKNREEITHNIFAENIGEVITRQEELAGESGVSLAKRLLEELAQPKQDNEKKREYEERVDSRALGAMEIDINDS</sequence>
<evidence type="ECO:0000256" key="3">
    <source>
        <dbReference type="ARBA" id="ARBA00022839"/>
    </source>
</evidence>
<dbReference type="EMBL" id="CASHTH010003282">
    <property type="protein sequence ID" value="CAI8042743.1"/>
    <property type="molecule type" value="Genomic_DNA"/>
</dbReference>
<dbReference type="Gene3D" id="3.60.21.10">
    <property type="match status" value="1"/>
</dbReference>